<keyword evidence="1" id="KW-0732">Signal</keyword>
<proteinExistence type="predicted"/>
<dbReference type="AlphaFoldDB" id="A0A381L4M5"/>
<feature type="chain" id="PRO_5016838478" evidence="1">
    <location>
        <begin position="17"/>
        <end position="340"/>
    </location>
</feature>
<accession>A0A381L4M5</accession>
<evidence type="ECO:0000256" key="1">
    <source>
        <dbReference type="SAM" id="SignalP"/>
    </source>
</evidence>
<protein>
    <submittedName>
        <fullName evidence="2">BgtE-5639</fullName>
    </submittedName>
</protein>
<evidence type="ECO:0000313" key="2">
    <source>
        <dbReference type="EMBL" id="SUZ08863.1"/>
    </source>
</evidence>
<name>A0A381L4M5_BLUGR</name>
<sequence length="340" mass="38524">MVCLLAILLYTGQKLAQKDRLVITSTKLRSPNYFIYEANHEQPFPVPGRGSGIYRTLVTVDEPGTYVTVYCSIKATIDDLRGFVSGGLTSLPSHVDGRFGNDEKSEDECFNYVNNLFFESNREAVTGRFEEAEVAEAGLLPVSNLIKSHQCTKRLLISLAYQRRVLCAHGHGFVTTYSDENLPTIKFDEPVAIADAIFDGQFVMQLDGNNSQDVLAWNQGQLRSFTRRHSSSDWTERTYIGNEQYSGRHITVLIKSNSAQVSKFMNQFTKFENTKFGGSNCFGFRSKVFRKPTLCRKFKLRHLRVRVNRLDPIPAKGKIARIRITNPNDENQARLTRSIS</sequence>
<reference evidence="2" key="1">
    <citation type="submission" date="2018-07" db="EMBL/GenBank/DDBJ databases">
        <authorList>
            <person name="Quirk P.G."/>
            <person name="Krulwich T.A."/>
        </authorList>
    </citation>
    <scope>NUCLEOTIDE SEQUENCE</scope>
    <source>
        <strain evidence="2">96224</strain>
    </source>
</reference>
<feature type="signal peptide" evidence="1">
    <location>
        <begin position="1"/>
        <end position="16"/>
    </location>
</feature>
<dbReference type="EMBL" id="UIGY01000030">
    <property type="protein sequence ID" value="SUZ08863.1"/>
    <property type="molecule type" value="Genomic_DNA"/>
</dbReference>
<dbReference type="OrthoDB" id="10302502at2759"/>
<gene>
    <name evidence="2" type="ORF">BGT96224V2_LOCUS2031</name>
</gene>
<organism evidence="2">
    <name type="scientific">Blumeria graminis f. sp. tritici 96224</name>
    <dbReference type="NCBI Taxonomy" id="1268274"/>
    <lineage>
        <taxon>Eukaryota</taxon>
        <taxon>Fungi</taxon>
        <taxon>Dikarya</taxon>
        <taxon>Ascomycota</taxon>
        <taxon>Pezizomycotina</taxon>
        <taxon>Leotiomycetes</taxon>
        <taxon>Erysiphales</taxon>
        <taxon>Erysiphaceae</taxon>
        <taxon>Blumeria</taxon>
    </lineage>
</organism>